<evidence type="ECO:0000256" key="2">
    <source>
        <dbReference type="SAM" id="Phobius"/>
    </source>
</evidence>
<protein>
    <submittedName>
        <fullName evidence="3">Uncharacterized protein</fullName>
    </submittedName>
</protein>
<feature type="compositionally biased region" description="Low complexity" evidence="1">
    <location>
        <begin position="231"/>
        <end position="248"/>
    </location>
</feature>
<gene>
    <name evidence="3" type="ORF">MKZ38_007867</name>
</gene>
<sequence length="267" mass="30296">MTYHPIHRRWRSRRLLWWMLPLELFGVVACLAMFGIAQPDTYRTTMWEIGGKEGFNSAPNYQVYFAANYKPIPTTPFVWSQTLTDFNVAISIISLFTLIGKLILIIMRLWFPIASIALHTCLATLYIVSIYGQMGPDHMDPRYPSNIAWYIRMGCDVAEKYGDAKSCKMAKGSFAAAIYMIFVLLVMLGQAVWSMLPNPDNDIKMADDDDDDDESSSDNGREKGWEMTGFRSPMSPGGRSMMSGRSVPFTPRTQAFHTLESKLPLRS</sequence>
<accession>A0AAD5WU33</accession>
<evidence type="ECO:0000313" key="4">
    <source>
        <dbReference type="Proteomes" id="UP001201980"/>
    </source>
</evidence>
<name>A0AAD5WU33_9PEZI</name>
<dbReference type="Proteomes" id="UP001201980">
    <property type="component" value="Unassembled WGS sequence"/>
</dbReference>
<feature type="transmembrane region" description="Helical" evidence="2">
    <location>
        <begin position="113"/>
        <end position="134"/>
    </location>
</feature>
<comment type="caution">
    <text evidence="3">The sequence shown here is derived from an EMBL/GenBank/DDBJ whole genome shotgun (WGS) entry which is preliminary data.</text>
</comment>
<feature type="compositionally biased region" description="Acidic residues" evidence="1">
    <location>
        <begin position="207"/>
        <end position="216"/>
    </location>
</feature>
<keyword evidence="2" id="KW-0812">Transmembrane</keyword>
<reference evidence="3" key="1">
    <citation type="submission" date="2022-07" db="EMBL/GenBank/DDBJ databases">
        <title>Draft genome sequence of Zalerion maritima ATCC 34329, a (micro)plastics degrading marine fungus.</title>
        <authorList>
            <person name="Paco A."/>
            <person name="Goncalves M.F.M."/>
            <person name="Rocha-Santos T.A.P."/>
            <person name="Alves A."/>
        </authorList>
    </citation>
    <scope>NUCLEOTIDE SEQUENCE</scope>
    <source>
        <strain evidence="3">ATCC 34329</strain>
    </source>
</reference>
<proteinExistence type="predicted"/>
<keyword evidence="4" id="KW-1185">Reference proteome</keyword>
<feature type="region of interest" description="Disordered" evidence="1">
    <location>
        <begin position="203"/>
        <end position="255"/>
    </location>
</feature>
<organism evidence="3 4">
    <name type="scientific">Zalerion maritima</name>
    <dbReference type="NCBI Taxonomy" id="339359"/>
    <lineage>
        <taxon>Eukaryota</taxon>
        <taxon>Fungi</taxon>
        <taxon>Dikarya</taxon>
        <taxon>Ascomycota</taxon>
        <taxon>Pezizomycotina</taxon>
        <taxon>Sordariomycetes</taxon>
        <taxon>Lulworthiomycetidae</taxon>
        <taxon>Lulworthiales</taxon>
        <taxon>Lulworthiaceae</taxon>
        <taxon>Zalerion</taxon>
    </lineage>
</organism>
<dbReference type="EMBL" id="JAKWBI020000051">
    <property type="protein sequence ID" value="KAJ2904535.1"/>
    <property type="molecule type" value="Genomic_DNA"/>
</dbReference>
<dbReference type="AlphaFoldDB" id="A0AAD5WU33"/>
<feature type="transmembrane region" description="Helical" evidence="2">
    <location>
        <begin position="86"/>
        <end position="106"/>
    </location>
</feature>
<feature type="transmembrane region" description="Helical" evidence="2">
    <location>
        <begin position="174"/>
        <end position="196"/>
    </location>
</feature>
<evidence type="ECO:0000256" key="1">
    <source>
        <dbReference type="SAM" id="MobiDB-lite"/>
    </source>
</evidence>
<evidence type="ECO:0000313" key="3">
    <source>
        <dbReference type="EMBL" id="KAJ2904535.1"/>
    </source>
</evidence>
<keyword evidence="2" id="KW-0472">Membrane</keyword>
<feature type="transmembrane region" description="Helical" evidence="2">
    <location>
        <begin position="15"/>
        <end position="37"/>
    </location>
</feature>
<keyword evidence="2" id="KW-1133">Transmembrane helix</keyword>